<dbReference type="Pfam" id="PF01750">
    <property type="entry name" value="HycI"/>
    <property type="match status" value="1"/>
</dbReference>
<keyword evidence="4" id="KW-0378">Hydrolase</keyword>
<dbReference type="AlphaFoldDB" id="Q3ABV9"/>
<keyword evidence="3" id="KW-0064">Aspartyl protease</keyword>
<comment type="similarity">
    <text evidence="1">Belongs to the peptidase A31 family.</text>
</comment>
<dbReference type="SUPFAM" id="SSF53163">
    <property type="entry name" value="HybD-like"/>
    <property type="match status" value="1"/>
</dbReference>
<gene>
    <name evidence="5" type="primary">hybD</name>
    <name evidence="5" type="ordered locus">CHY_1543</name>
</gene>
<dbReference type="Proteomes" id="UP000002706">
    <property type="component" value="Chromosome"/>
</dbReference>
<dbReference type="PRINTS" id="PR00446">
    <property type="entry name" value="HYDRGNUPTAKE"/>
</dbReference>
<dbReference type="KEGG" id="chy:CHY_1543"/>
<dbReference type="CDD" id="cd06062">
    <property type="entry name" value="H2MP_MemB-H2up"/>
    <property type="match status" value="1"/>
</dbReference>
<accession>Q3ABV9</accession>
<sequence>MISLGKTLVLGIGNSIFKDEGIGVHIVRELAAEYHLEDVEFIDGGTASLDLLDFIEGKDKVIIVDAVQGGGVPGTVYRFKPTDIEINFPLSLSLHQVGLMEVLGMLKFQDPSSLNKIIIYGVEPKEMGWGLDLSPELEAVKEKVKREIIKELSSGY</sequence>
<dbReference type="PANTHER" id="PTHR30302">
    <property type="entry name" value="HYDROGENASE 1 MATURATION PROTEASE"/>
    <property type="match status" value="1"/>
</dbReference>
<evidence type="ECO:0000313" key="5">
    <source>
        <dbReference type="EMBL" id="ABB14711.1"/>
    </source>
</evidence>
<dbReference type="HOGENOM" id="CLU_099037_0_0_9"/>
<dbReference type="OrthoDB" id="9794619at2"/>
<dbReference type="PANTHER" id="PTHR30302:SF1">
    <property type="entry name" value="HYDROGENASE 2 MATURATION PROTEASE"/>
    <property type="match status" value="1"/>
</dbReference>
<evidence type="ECO:0000256" key="3">
    <source>
        <dbReference type="ARBA" id="ARBA00022750"/>
    </source>
</evidence>
<protein>
    <submittedName>
        <fullName evidence="5">Hydrogenase maturation protease</fullName>
    </submittedName>
</protein>
<dbReference type="STRING" id="246194.CHY_1543"/>
<dbReference type="InParanoid" id="Q3ABV9"/>
<name>Q3ABV9_CARHZ</name>
<evidence type="ECO:0000313" key="6">
    <source>
        <dbReference type="Proteomes" id="UP000002706"/>
    </source>
</evidence>
<dbReference type="NCBIfam" id="TIGR00072">
    <property type="entry name" value="hydrog_prot"/>
    <property type="match status" value="1"/>
</dbReference>
<evidence type="ECO:0000256" key="4">
    <source>
        <dbReference type="ARBA" id="ARBA00022801"/>
    </source>
</evidence>
<keyword evidence="6" id="KW-1185">Reference proteome</keyword>
<organism evidence="5 6">
    <name type="scientific">Carboxydothermus hydrogenoformans (strain ATCC BAA-161 / DSM 6008 / Z-2901)</name>
    <dbReference type="NCBI Taxonomy" id="246194"/>
    <lineage>
        <taxon>Bacteria</taxon>
        <taxon>Bacillati</taxon>
        <taxon>Bacillota</taxon>
        <taxon>Clostridia</taxon>
        <taxon>Thermoanaerobacterales</taxon>
        <taxon>Thermoanaerobacteraceae</taxon>
        <taxon>Carboxydothermus</taxon>
    </lineage>
</organism>
<dbReference type="Gene3D" id="3.40.50.1450">
    <property type="entry name" value="HybD-like"/>
    <property type="match status" value="1"/>
</dbReference>
<dbReference type="EMBL" id="CP000141">
    <property type="protein sequence ID" value="ABB14711.1"/>
    <property type="molecule type" value="Genomic_DNA"/>
</dbReference>
<dbReference type="eggNOG" id="COG0680">
    <property type="taxonomic scope" value="Bacteria"/>
</dbReference>
<reference evidence="5 6" key="1">
    <citation type="journal article" date="2005" name="PLoS Genet.">
        <title>Life in hot carbon monoxide: the complete genome sequence of Carboxydothermus hydrogenoformans Z-2901.</title>
        <authorList>
            <person name="Wu M."/>
            <person name="Ren Q."/>
            <person name="Durkin A.S."/>
            <person name="Daugherty S.C."/>
            <person name="Brinkac L.M."/>
            <person name="Dodson R.J."/>
            <person name="Madupu R."/>
            <person name="Sullivan S.A."/>
            <person name="Kolonay J.F."/>
            <person name="Haft D.H."/>
            <person name="Nelson W.C."/>
            <person name="Tallon L.J."/>
            <person name="Jones K.M."/>
            <person name="Ulrich L.E."/>
            <person name="Gonzalez J.M."/>
            <person name="Zhulin I.B."/>
            <person name="Robb F.T."/>
            <person name="Eisen J.A."/>
        </authorList>
    </citation>
    <scope>NUCLEOTIDE SEQUENCE [LARGE SCALE GENOMIC DNA]</scope>
    <source>
        <strain evidence="6">ATCC BAA-161 / DSM 6008 / Z-2901</strain>
    </source>
</reference>
<keyword evidence="2 5" id="KW-0645">Protease</keyword>
<evidence type="ECO:0000256" key="1">
    <source>
        <dbReference type="ARBA" id="ARBA00006814"/>
    </source>
</evidence>
<dbReference type="GO" id="GO:0004190">
    <property type="term" value="F:aspartic-type endopeptidase activity"/>
    <property type="evidence" value="ECO:0007669"/>
    <property type="project" value="UniProtKB-KW"/>
</dbReference>
<proteinExistence type="inferred from homology"/>
<dbReference type="GO" id="GO:0016485">
    <property type="term" value="P:protein processing"/>
    <property type="evidence" value="ECO:0007669"/>
    <property type="project" value="TreeGrafter"/>
</dbReference>
<dbReference type="InterPro" id="IPR023430">
    <property type="entry name" value="Pept_HybD-like_dom_sf"/>
</dbReference>
<dbReference type="InterPro" id="IPR000671">
    <property type="entry name" value="Peptidase_A31"/>
</dbReference>
<dbReference type="GO" id="GO:0008047">
    <property type="term" value="F:enzyme activator activity"/>
    <property type="evidence" value="ECO:0007669"/>
    <property type="project" value="InterPro"/>
</dbReference>
<evidence type="ECO:0000256" key="2">
    <source>
        <dbReference type="ARBA" id="ARBA00022670"/>
    </source>
</evidence>